<proteinExistence type="predicted"/>
<feature type="compositionally biased region" description="Basic and acidic residues" evidence="1">
    <location>
        <begin position="37"/>
        <end position="46"/>
    </location>
</feature>
<reference evidence="2" key="1">
    <citation type="journal article" date="2023" name="G3 (Bethesda)">
        <title>A reference genome for the long-term kleptoplast-retaining sea slug Elysia crispata morphotype clarki.</title>
        <authorList>
            <person name="Eastman K.E."/>
            <person name="Pendleton A.L."/>
            <person name="Shaikh M.A."/>
            <person name="Suttiyut T."/>
            <person name="Ogas R."/>
            <person name="Tomko P."/>
            <person name="Gavelis G."/>
            <person name="Widhalm J.R."/>
            <person name="Wisecaver J.H."/>
        </authorList>
    </citation>
    <scope>NUCLEOTIDE SEQUENCE</scope>
    <source>
        <strain evidence="2">ECLA1</strain>
    </source>
</reference>
<feature type="compositionally biased region" description="Low complexity" evidence="1">
    <location>
        <begin position="47"/>
        <end position="56"/>
    </location>
</feature>
<evidence type="ECO:0000313" key="3">
    <source>
        <dbReference type="Proteomes" id="UP001283361"/>
    </source>
</evidence>
<dbReference type="EMBL" id="JAWDGP010004573">
    <property type="protein sequence ID" value="KAK3763314.1"/>
    <property type="molecule type" value="Genomic_DNA"/>
</dbReference>
<accession>A0AAE0Z5R8</accession>
<feature type="compositionally biased region" description="Pro residues" evidence="1">
    <location>
        <begin position="1"/>
        <end position="12"/>
    </location>
</feature>
<protein>
    <submittedName>
        <fullName evidence="2">Uncharacterized protein</fullName>
    </submittedName>
</protein>
<organism evidence="2 3">
    <name type="scientific">Elysia crispata</name>
    <name type="common">lettuce slug</name>
    <dbReference type="NCBI Taxonomy" id="231223"/>
    <lineage>
        <taxon>Eukaryota</taxon>
        <taxon>Metazoa</taxon>
        <taxon>Spiralia</taxon>
        <taxon>Lophotrochozoa</taxon>
        <taxon>Mollusca</taxon>
        <taxon>Gastropoda</taxon>
        <taxon>Heterobranchia</taxon>
        <taxon>Euthyneura</taxon>
        <taxon>Panpulmonata</taxon>
        <taxon>Sacoglossa</taxon>
        <taxon>Placobranchoidea</taxon>
        <taxon>Plakobranchidae</taxon>
        <taxon>Elysia</taxon>
    </lineage>
</organism>
<dbReference type="AlphaFoldDB" id="A0AAE0Z5R8"/>
<feature type="compositionally biased region" description="Polar residues" evidence="1">
    <location>
        <begin position="95"/>
        <end position="105"/>
    </location>
</feature>
<feature type="region of interest" description="Disordered" evidence="1">
    <location>
        <begin position="1"/>
        <end position="105"/>
    </location>
</feature>
<feature type="region of interest" description="Disordered" evidence="1">
    <location>
        <begin position="147"/>
        <end position="178"/>
    </location>
</feature>
<dbReference type="Proteomes" id="UP001283361">
    <property type="component" value="Unassembled WGS sequence"/>
</dbReference>
<gene>
    <name evidence="2" type="ORF">RRG08_021137</name>
</gene>
<sequence length="244" mass="27835">MAELPPQSPPIPFKMKAPRSHDLTLNRGQPPQISGRLGKDIPDHHNSNSVNFNKNNSDLDETTMDDMNSSYYILEPHPDFSDYSPTKSEDRGSPTIEQTPQSLSVTITSSSPCKVAAASASPMSSPLLSDSVDYRRRLGQTYHRQFSHNQHPQHHYVQEQQQHHHHRQYARSKSEDTGQGYYSVEDTIKVGACTVLSWRACDRSKDKTKGLYTIQNKHTQTLVQLVYNQENRSKQTHEKHNTRL</sequence>
<keyword evidence="3" id="KW-1185">Reference proteome</keyword>
<comment type="caution">
    <text evidence="2">The sequence shown here is derived from an EMBL/GenBank/DDBJ whole genome shotgun (WGS) entry which is preliminary data.</text>
</comment>
<evidence type="ECO:0000313" key="2">
    <source>
        <dbReference type="EMBL" id="KAK3763314.1"/>
    </source>
</evidence>
<name>A0AAE0Z5R8_9GAST</name>
<evidence type="ECO:0000256" key="1">
    <source>
        <dbReference type="SAM" id="MobiDB-lite"/>
    </source>
</evidence>